<protein>
    <recommendedName>
        <fullName evidence="2">VWFA domain-containing protein</fullName>
    </recommendedName>
</protein>
<keyword evidence="4" id="KW-1185">Reference proteome</keyword>
<dbReference type="InterPro" id="IPR002035">
    <property type="entry name" value="VWF_A"/>
</dbReference>
<dbReference type="Gene3D" id="3.40.50.410">
    <property type="entry name" value="von Willebrand factor, type A domain"/>
    <property type="match status" value="1"/>
</dbReference>
<dbReference type="InterPro" id="IPR036465">
    <property type="entry name" value="vWFA_dom_sf"/>
</dbReference>
<sequence length="263" mass="29691">MGILLVYHKFNVRVLSLAILVCCCQGAFWETTDDFYAMFQTIPPIPEIRQKLMRYFLDRQDDSRGKRYISYHDIVFVLDSSNSISEADFNLSLTAAQGLVTRFDPDTMFAAVTISTNASVNFNFKSTKAAIESIGKIQYQGGKKNILNALKKTLNVLSLNADSGVRAGSRKRVLLVTNGPDERNLNETEKLQKIIWIAIQLRIRGAEVFVVVVGYKIPRIEELIQIASSTDTHFYRVSDMLSFKQIVDGIPAHIVYQEQNLGK</sequence>
<feature type="chain" id="PRO_5046890137" description="VWFA domain-containing protein" evidence="1">
    <location>
        <begin position="27"/>
        <end position="263"/>
    </location>
</feature>
<feature type="signal peptide" evidence="1">
    <location>
        <begin position="1"/>
        <end position="26"/>
    </location>
</feature>
<dbReference type="InterPro" id="IPR050525">
    <property type="entry name" value="ECM_Assembly_Org"/>
</dbReference>
<evidence type="ECO:0000313" key="3">
    <source>
        <dbReference type="EMBL" id="CAH3118026.1"/>
    </source>
</evidence>
<feature type="domain" description="VWFA" evidence="2">
    <location>
        <begin position="73"/>
        <end position="250"/>
    </location>
</feature>
<dbReference type="Pfam" id="PF00092">
    <property type="entry name" value="VWA"/>
    <property type="match status" value="1"/>
</dbReference>
<dbReference type="CDD" id="cd01450">
    <property type="entry name" value="vWFA_subfamily_ECM"/>
    <property type="match status" value="1"/>
</dbReference>
<dbReference type="SMART" id="SM00327">
    <property type="entry name" value="VWA"/>
    <property type="match status" value="1"/>
</dbReference>
<evidence type="ECO:0000256" key="1">
    <source>
        <dbReference type="SAM" id="SignalP"/>
    </source>
</evidence>
<evidence type="ECO:0000313" key="4">
    <source>
        <dbReference type="Proteomes" id="UP001159405"/>
    </source>
</evidence>
<keyword evidence="1" id="KW-0732">Signal</keyword>
<dbReference type="PANTHER" id="PTHR24020">
    <property type="entry name" value="COLLAGEN ALPHA"/>
    <property type="match status" value="1"/>
</dbReference>
<dbReference type="SUPFAM" id="SSF53300">
    <property type="entry name" value="vWA-like"/>
    <property type="match status" value="1"/>
</dbReference>
<dbReference type="EMBL" id="CALNXK010000031">
    <property type="protein sequence ID" value="CAH3118026.1"/>
    <property type="molecule type" value="Genomic_DNA"/>
</dbReference>
<gene>
    <name evidence="3" type="ORF">PLOB_00026214</name>
</gene>
<comment type="caution">
    <text evidence="3">The sequence shown here is derived from an EMBL/GenBank/DDBJ whole genome shotgun (WGS) entry which is preliminary data.</text>
</comment>
<evidence type="ECO:0000259" key="2">
    <source>
        <dbReference type="PROSITE" id="PS50234"/>
    </source>
</evidence>
<dbReference type="Proteomes" id="UP001159405">
    <property type="component" value="Unassembled WGS sequence"/>
</dbReference>
<reference evidence="3 4" key="1">
    <citation type="submission" date="2022-05" db="EMBL/GenBank/DDBJ databases">
        <authorList>
            <consortium name="Genoscope - CEA"/>
            <person name="William W."/>
        </authorList>
    </citation>
    <scope>NUCLEOTIDE SEQUENCE [LARGE SCALE GENOMIC DNA]</scope>
</reference>
<accession>A0ABN8NQ82</accession>
<dbReference type="PROSITE" id="PS50234">
    <property type="entry name" value="VWFA"/>
    <property type="match status" value="1"/>
</dbReference>
<name>A0ABN8NQ82_9CNID</name>
<organism evidence="3 4">
    <name type="scientific">Porites lobata</name>
    <dbReference type="NCBI Taxonomy" id="104759"/>
    <lineage>
        <taxon>Eukaryota</taxon>
        <taxon>Metazoa</taxon>
        <taxon>Cnidaria</taxon>
        <taxon>Anthozoa</taxon>
        <taxon>Hexacorallia</taxon>
        <taxon>Scleractinia</taxon>
        <taxon>Fungiina</taxon>
        <taxon>Poritidae</taxon>
        <taxon>Porites</taxon>
    </lineage>
</organism>
<proteinExistence type="predicted"/>